<accession>A0A414CIL9</accession>
<evidence type="ECO:0000313" key="1">
    <source>
        <dbReference type="EMBL" id="RHC94793.1"/>
    </source>
</evidence>
<dbReference type="EMBL" id="QSIO01000002">
    <property type="protein sequence ID" value="RHC94793.1"/>
    <property type="molecule type" value="Genomic_DNA"/>
</dbReference>
<name>A0A414CIL9_STRPA</name>
<evidence type="ECO:0008006" key="3">
    <source>
        <dbReference type="Google" id="ProtNLM"/>
    </source>
</evidence>
<proteinExistence type="predicted"/>
<dbReference type="AlphaFoldDB" id="A0A414CIL9"/>
<dbReference type="Proteomes" id="UP000285773">
    <property type="component" value="Unassembled WGS sequence"/>
</dbReference>
<dbReference type="RefSeq" id="WP_118095681.1">
    <property type="nucleotide sequence ID" value="NZ_QSIO01000002.1"/>
</dbReference>
<organism evidence="1 2">
    <name type="scientific">Streptococcus parasanguinis</name>
    <dbReference type="NCBI Taxonomy" id="1318"/>
    <lineage>
        <taxon>Bacteria</taxon>
        <taxon>Bacillati</taxon>
        <taxon>Bacillota</taxon>
        <taxon>Bacilli</taxon>
        <taxon>Lactobacillales</taxon>
        <taxon>Streptococcaceae</taxon>
        <taxon>Streptococcus</taxon>
    </lineage>
</organism>
<gene>
    <name evidence="1" type="ORF">DW820_05485</name>
</gene>
<sequence length="132" mass="15557">MRKSVTISEKEYELVTNAYTPIAYKSEFGKDFFQDLFGMISNQDIMQMAENGNNEVDINMLANFDMTFFNRLFWVFTKSGNPHIKPYEQFFMEMEEFPLQDIAPILMEMINDTMTSKKNQMSQNQPVMKSLQ</sequence>
<reference evidence="1 2" key="1">
    <citation type="submission" date="2018-08" db="EMBL/GenBank/DDBJ databases">
        <title>A genome reference for cultivated species of the human gut microbiota.</title>
        <authorList>
            <person name="Zou Y."/>
            <person name="Xue W."/>
            <person name="Luo G."/>
        </authorList>
    </citation>
    <scope>NUCLEOTIDE SEQUENCE [LARGE SCALE GENOMIC DNA]</scope>
    <source>
        <strain evidence="1 2">AM33-3BH</strain>
    </source>
</reference>
<evidence type="ECO:0000313" key="2">
    <source>
        <dbReference type="Proteomes" id="UP000285773"/>
    </source>
</evidence>
<protein>
    <recommendedName>
        <fullName evidence="3">Prophage pi2 protein 40</fullName>
    </recommendedName>
</protein>
<comment type="caution">
    <text evidence="1">The sequence shown here is derived from an EMBL/GenBank/DDBJ whole genome shotgun (WGS) entry which is preliminary data.</text>
</comment>